<dbReference type="GO" id="GO:0140658">
    <property type="term" value="F:ATP-dependent chromatin remodeler activity"/>
    <property type="evidence" value="ECO:0007669"/>
    <property type="project" value="TreeGrafter"/>
</dbReference>
<dbReference type="Pfam" id="PF00176">
    <property type="entry name" value="SNF2-rel_dom"/>
    <property type="match status" value="1"/>
</dbReference>
<evidence type="ECO:0000259" key="4">
    <source>
        <dbReference type="PROSITE" id="PS51192"/>
    </source>
</evidence>
<proteinExistence type="predicted"/>
<dbReference type="InterPro" id="IPR038718">
    <property type="entry name" value="SNF2-like_sf"/>
</dbReference>
<dbReference type="InterPro" id="IPR001650">
    <property type="entry name" value="Helicase_C-like"/>
</dbReference>
<evidence type="ECO:0000313" key="7">
    <source>
        <dbReference type="Proteomes" id="UP000019335"/>
    </source>
</evidence>
<comment type="caution">
    <text evidence="6">The sequence shown here is derived from an EMBL/GenBank/DDBJ whole genome shotgun (WGS) entry which is preliminary data.</text>
</comment>
<dbReference type="Gene3D" id="3.40.50.10810">
    <property type="entry name" value="Tandem AAA-ATPase domain"/>
    <property type="match status" value="1"/>
</dbReference>
<accession>W7TY28</accession>
<dbReference type="InterPro" id="IPR000330">
    <property type="entry name" value="SNF2_N"/>
</dbReference>
<keyword evidence="3" id="KW-0539">Nucleus</keyword>
<dbReference type="SUPFAM" id="SSF52540">
    <property type="entry name" value="P-loop containing nucleoside triphosphate hydrolases"/>
    <property type="match status" value="2"/>
</dbReference>
<feature type="domain" description="Helicase C-terminal" evidence="5">
    <location>
        <begin position="291"/>
        <end position="409"/>
    </location>
</feature>
<dbReference type="PROSITE" id="PS51192">
    <property type="entry name" value="HELICASE_ATP_BIND_1"/>
    <property type="match status" value="1"/>
</dbReference>
<dbReference type="GO" id="GO:0042393">
    <property type="term" value="F:histone binding"/>
    <property type="evidence" value="ECO:0007669"/>
    <property type="project" value="TreeGrafter"/>
</dbReference>
<keyword evidence="7" id="KW-1185">Reference proteome</keyword>
<reference evidence="6 7" key="1">
    <citation type="journal article" date="2014" name="Mol. Plant">
        <title>Chromosome Scale Genome Assembly and Transcriptome Profiling of Nannochloropsis gaditana in Nitrogen Depletion.</title>
        <authorList>
            <person name="Corteggiani Carpinelli E."/>
            <person name="Telatin A."/>
            <person name="Vitulo N."/>
            <person name="Forcato C."/>
            <person name="D'Angelo M."/>
            <person name="Schiavon R."/>
            <person name="Vezzi A."/>
            <person name="Giacometti G.M."/>
            <person name="Morosinotto T."/>
            <person name="Valle G."/>
        </authorList>
    </citation>
    <scope>NUCLEOTIDE SEQUENCE [LARGE SCALE GENOMIC DNA]</scope>
    <source>
        <strain evidence="6 7">B-31</strain>
    </source>
</reference>
<dbReference type="OrthoDB" id="5857104at2759"/>
<dbReference type="GO" id="GO:0003677">
    <property type="term" value="F:DNA binding"/>
    <property type="evidence" value="ECO:0007669"/>
    <property type="project" value="TreeGrafter"/>
</dbReference>
<evidence type="ECO:0000259" key="5">
    <source>
        <dbReference type="PROSITE" id="PS51194"/>
    </source>
</evidence>
<dbReference type="SMART" id="SM00487">
    <property type="entry name" value="DEXDc"/>
    <property type="match status" value="1"/>
</dbReference>
<dbReference type="GO" id="GO:0000785">
    <property type="term" value="C:chromatin"/>
    <property type="evidence" value="ECO:0007669"/>
    <property type="project" value="TreeGrafter"/>
</dbReference>
<dbReference type="PANTHER" id="PTHR45623">
    <property type="entry name" value="CHROMODOMAIN-HELICASE-DNA-BINDING PROTEIN 3-RELATED-RELATED"/>
    <property type="match status" value="1"/>
</dbReference>
<dbReference type="CDD" id="cd18793">
    <property type="entry name" value="SF2_C_SNF"/>
    <property type="match status" value="1"/>
</dbReference>
<evidence type="ECO:0000256" key="3">
    <source>
        <dbReference type="ARBA" id="ARBA00023242"/>
    </source>
</evidence>
<dbReference type="InterPro" id="IPR027417">
    <property type="entry name" value="P-loop_NTPase"/>
</dbReference>
<comment type="subcellular location">
    <subcellularLocation>
        <location evidence="1">Nucleus</location>
    </subcellularLocation>
</comment>
<gene>
    <name evidence="6" type="ORF">Naga_100240g3</name>
</gene>
<dbReference type="AlphaFoldDB" id="W7TY28"/>
<dbReference type="Gene3D" id="3.40.50.300">
    <property type="entry name" value="P-loop containing nucleotide triphosphate hydrolases"/>
    <property type="match status" value="1"/>
</dbReference>
<keyword evidence="2" id="KW-0378">Hydrolase</keyword>
<dbReference type="PROSITE" id="PS51194">
    <property type="entry name" value="HELICASE_CTER"/>
    <property type="match status" value="1"/>
</dbReference>
<protein>
    <submittedName>
        <fullName evidence="6">Myb domain-containing protein</fullName>
    </submittedName>
</protein>
<sequence length="409" mass="46725">MGLGKTVQTVAFVHSLWSKEKLPGPFLVIAPLSTLQHWYREFTAWTDLTTIVYHGSAEDRAVCRDYEWRFPQKFQVLITTPEMCLAADASFLMDLEWTLLVVDEAHRLKNTHSRLSLTLRERFHYPSALLLTGTPLQNDLPELFCLLSFVDPRAFSDLERFEAAYGNLQDESSLTSLQEAIRPYLLRRMKEDVEKGLPPKEETIIDVELTGVQKQYYRAIYEKNVEFLLGGRKAVDGPSLMNLCMELRKCCNHPFLNKGVELDIRSHAEATGKVYTSDADLLVQYSGKLVLLDKLLPRLQANGHRVLLFSQFKIMLDILEDYLEGRKFSFGRIDGTVTGEKRQQQLDEFQKPASPLFVMLLSTRAGGVGINLTSADTVIIFDSDWNPQNDIQAQARCHRIGQNKNVQYE</sequence>
<dbReference type="Proteomes" id="UP000019335">
    <property type="component" value="Chromosome 11"/>
</dbReference>
<dbReference type="PANTHER" id="PTHR45623:SF11">
    <property type="entry name" value="KISMET, ISOFORM C"/>
    <property type="match status" value="1"/>
</dbReference>
<name>W7TY28_9STRA</name>
<dbReference type="Pfam" id="PF00271">
    <property type="entry name" value="Helicase_C"/>
    <property type="match status" value="1"/>
</dbReference>
<feature type="domain" description="Helicase ATP-binding" evidence="4">
    <location>
        <begin position="1"/>
        <end position="153"/>
    </location>
</feature>
<dbReference type="GO" id="GO:0005524">
    <property type="term" value="F:ATP binding"/>
    <property type="evidence" value="ECO:0007669"/>
    <property type="project" value="InterPro"/>
</dbReference>
<evidence type="ECO:0000256" key="1">
    <source>
        <dbReference type="ARBA" id="ARBA00004123"/>
    </source>
</evidence>
<evidence type="ECO:0000256" key="2">
    <source>
        <dbReference type="ARBA" id="ARBA00022801"/>
    </source>
</evidence>
<dbReference type="EMBL" id="AZIL01000947">
    <property type="protein sequence ID" value="EWM25294.1"/>
    <property type="molecule type" value="Genomic_DNA"/>
</dbReference>
<dbReference type="InterPro" id="IPR014001">
    <property type="entry name" value="Helicase_ATP-bd"/>
</dbReference>
<dbReference type="GO" id="GO:0016887">
    <property type="term" value="F:ATP hydrolysis activity"/>
    <property type="evidence" value="ECO:0007669"/>
    <property type="project" value="TreeGrafter"/>
</dbReference>
<dbReference type="GO" id="GO:0003682">
    <property type="term" value="F:chromatin binding"/>
    <property type="evidence" value="ECO:0007669"/>
    <property type="project" value="TreeGrafter"/>
</dbReference>
<organism evidence="6 7">
    <name type="scientific">Nannochloropsis gaditana</name>
    <dbReference type="NCBI Taxonomy" id="72520"/>
    <lineage>
        <taxon>Eukaryota</taxon>
        <taxon>Sar</taxon>
        <taxon>Stramenopiles</taxon>
        <taxon>Ochrophyta</taxon>
        <taxon>Eustigmatophyceae</taxon>
        <taxon>Eustigmatales</taxon>
        <taxon>Monodopsidaceae</taxon>
        <taxon>Nannochloropsis</taxon>
    </lineage>
</organism>
<evidence type="ECO:0000313" key="6">
    <source>
        <dbReference type="EMBL" id="EWM25294.1"/>
    </source>
</evidence>
<dbReference type="GO" id="GO:0005634">
    <property type="term" value="C:nucleus"/>
    <property type="evidence" value="ECO:0007669"/>
    <property type="project" value="UniProtKB-SubCell"/>
</dbReference>
<dbReference type="InterPro" id="IPR049730">
    <property type="entry name" value="SNF2/RAD54-like_C"/>
</dbReference>
<dbReference type="SMART" id="SM00490">
    <property type="entry name" value="HELICc"/>
    <property type="match status" value="1"/>
</dbReference>